<dbReference type="EMBL" id="CADCUU010000470">
    <property type="protein sequence ID" value="CAA9434661.1"/>
    <property type="molecule type" value="Genomic_DNA"/>
</dbReference>
<organism evidence="1">
    <name type="scientific">uncultured Rubellimicrobium sp</name>
    <dbReference type="NCBI Taxonomy" id="543078"/>
    <lineage>
        <taxon>Bacteria</taxon>
        <taxon>Pseudomonadati</taxon>
        <taxon>Pseudomonadota</taxon>
        <taxon>Alphaproteobacteria</taxon>
        <taxon>Rhodobacterales</taxon>
        <taxon>Roseobacteraceae</taxon>
        <taxon>Rubellimicrobium</taxon>
        <taxon>environmental samples</taxon>
    </lineage>
</organism>
<dbReference type="AlphaFoldDB" id="A0A6J4Q4L0"/>
<evidence type="ECO:0008006" key="2">
    <source>
        <dbReference type="Google" id="ProtNLM"/>
    </source>
</evidence>
<reference evidence="1" key="1">
    <citation type="submission" date="2020-02" db="EMBL/GenBank/DDBJ databases">
        <authorList>
            <person name="Meier V. D."/>
        </authorList>
    </citation>
    <scope>NUCLEOTIDE SEQUENCE</scope>
    <source>
        <strain evidence="1">AVDCRST_MAG15</strain>
    </source>
</reference>
<proteinExistence type="predicted"/>
<evidence type="ECO:0000313" key="1">
    <source>
        <dbReference type="EMBL" id="CAA9434661.1"/>
    </source>
</evidence>
<protein>
    <recommendedName>
        <fullName evidence="2">Glycosyl transferase family 1 domain-containing protein</fullName>
    </recommendedName>
</protein>
<dbReference type="SUPFAM" id="SSF53756">
    <property type="entry name" value="UDP-Glycosyltransferase/glycogen phosphorylase"/>
    <property type="match status" value="1"/>
</dbReference>
<name>A0A6J4Q4L0_9RHOB</name>
<gene>
    <name evidence="1" type="ORF">AVDCRST_MAG15-3102</name>
</gene>
<sequence>MAVQAIKPSQASSILLRRSRPEVPVPGRYRVEDIARRSNMTCWLVPSVCPETFSFATHEALATGTPVYCFDLSARAEAVGRTPNGTVLPLGPGDMSYRILKAERAGHRSTTRSSRRASAAR</sequence>
<dbReference type="Gene3D" id="3.40.50.2000">
    <property type="entry name" value="Glycogen Phosphorylase B"/>
    <property type="match status" value="1"/>
</dbReference>
<accession>A0A6J4Q4L0</accession>